<sequence>MVDPVTAAVLAATVVPLASGAAGEAGRQAWVSLASVLRTRFGRGPAPVAADALERAPDRPRAEVLATHLVELAEGDPEFRGWLHAWFQEAAAAANSRRDVTNIVAGQAQISGGLVQTHTITGSLSFGVPPAPPPDPAPR</sequence>
<dbReference type="RefSeq" id="WP_212827201.1">
    <property type="nucleotide sequence ID" value="NZ_AP023359.1"/>
</dbReference>
<accession>A0A810N2J6</accession>
<evidence type="ECO:0000313" key="1">
    <source>
        <dbReference type="EMBL" id="BCJ66834.1"/>
    </source>
</evidence>
<dbReference type="AlphaFoldDB" id="A0A810N2J6"/>
<gene>
    <name evidence="1" type="ORF">Prubr_38550</name>
</gene>
<evidence type="ECO:0000313" key="2">
    <source>
        <dbReference type="Proteomes" id="UP000680866"/>
    </source>
</evidence>
<dbReference type="EMBL" id="AP023359">
    <property type="protein sequence ID" value="BCJ66834.1"/>
    <property type="molecule type" value="Genomic_DNA"/>
</dbReference>
<keyword evidence="2" id="KW-1185">Reference proteome</keyword>
<dbReference type="KEGG" id="pry:Prubr_38550"/>
<proteinExistence type="predicted"/>
<dbReference type="Proteomes" id="UP000680866">
    <property type="component" value="Chromosome"/>
</dbReference>
<protein>
    <submittedName>
        <fullName evidence="1">Uncharacterized protein</fullName>
    </submittedName>
</protein>
<reference evidence="1" key="1">
    <citation type="submission" date="2020-08" db="EMBL/GenBank/DDBJ databases">
        <title>Whole genome shotgun sequence of Polymorphospora rubra NBRC 101157.</title>
        <authorList>
            <person name="Komaki H."/>
            <person name="Tamura T."/>
        </authorList>
    </citation>
    <scope>NUCLEOTIDE SEQUENCE</scope>
    <source>
        <strain evidence="1">NBRC 101157</strain>
    </source>
</reference>
<name>A0A810N2J6_9ACTN</name>
<organism evidence="1 2">
    <name type="scientific">Polymorphospora rubra</name>
    <dbReference type="NCBI Taxonomy" id="338584"/>
    <lineage>
        <taxon>Bacteria</taxon>
        <taxon>Bacillati</taxon>
        <taxon>Actinomycetota</taxon>
        <taxon>Actinomycetes</taxon>
        <taxon>Micromonosporales</taxon>
        <taxon>Micromonosporaceae</taxon>
        <taxon>Polymorphospora</taxon>
    </lineage>
</organism>